<dbReference type="PATRIC" id="fig|423471.3.peg.612"/>
<proteinExistence type="predicted"/>
<organism evidence="1 2">
    <name type="scientific">Crocosphaera watsonii WH 0003</name>
    <dbReference type="NCBI Taxonomy" id="423471"/>
    <lineage>
        <taxon>Bacteria</taxon>
        <taxon>Bacillati</taxon>
        <taxon>Cyanobacteriota</taxon>
        <taxon>Cyanophyceae</taxon>
        <taxon>Oscillatoriophycideae</taxon>
        <taxon>Chroococcales</taxon>
        <taxon>Aphanothecaceae</taxon>
        <taxon>Crocosphaera</taxon>
    </lineage>
</organism>
<name>G5IZI1_CROWT</name>
<comment type="caution">
    <text evidence="1">The sequence shown here is derived from an EMBL/GenBank/DDBJ whole genome shotgun (WGS) entry which is preliminary data.</text>
</comment>
<accession>G5IZI1</accession>
<reference evidence="1 2" key="1">
    <citation type="journal article" date="2011" name="Front. Microbiol.">
        <title>Two Strains of Crocosphaera watsonii with Highly Conserved Genomes are Distinguished by Strain-Specific Features.</title>
        <authorList>
            <person name="Bench S.R."/>
            <person name="Ilikchyan I.N."/>
            <person name="Tripp H.J."/>
            <person name="Zehr J.P."/>
        </authorList>
    </citation>
    <scope>NUCLEOTIDE SEQUENCE [LARGE SCALE GENOMIC DNA]</scope>
    <source>
        <strain evidence="1 2">WH 0003</strain>
    </source>
</reference>
<dbReference type="RefSeq" id="WP_007309262.1">
    <property type="nucleotide sequence ID" value="NZ_AESD01000116.1"/>
</dbReference>
<dbReference type="Proteomes" id="UP000003477">
    <property type="component" value="Unassembled WGS sequence"/>
</dbReference>
<evidence type="ECO:0000313" key="2">
    <source>
        <dbReference type="Proteomes" id="UP000003477"/>
    </source>
</evidence>
<sequence length="97" mass="11145">MRGKAILSTCLDIAHRQHESIARTTIKSTVRQAVAFVTDDLVEWLANWICQKQEGDNWSVIFSWTTQAFMKLTRGAMIDIYLDEKIDEFNAGYGFNL</sequence>
<dbReference type="GeneID" id="88764573"/>
<protein>
    <submittedName>
        <fullName evidence="1">Uncharacterized protein</fullName>
    </submittedName>
</protein>
<gene>
    <name evidence="1" type="ORF">CWATWH0003_0672</name>
</gene>
<dbReference type="EMBL" id="AESD01000116">
    <property type="protein sequence ID" value="EHJ14655.1"/>
    <property type="molecule type" value="Genomic_DNA"/>
</dbReference>
<evidence type="ECO:0000313" key="1">
    <source>
        <dbReference type="EMBL" id="EHJ14655.1"/>
    </source>
</evidence>
<dbReference type="AlphaFoldDB" id="G5IZI1"/>